<feature type="domain" description="DUF3597" evidence="2">
    <location>
        <begin position="3"/>
        <end position="148"/>
    </location>
</feature>
<sequence>MSIFGKIKSAIFGERGVLGSGHFGTPKPDAPATAPEPRLDTTPASTVSTPSAAPAPAAAPAQHSPAAESVDVEAVLQAMAARKGMSLNWRTSIVDLMKLLDLDSSLANRQELAGELGYHGSKDGSAEMNIWLHKAVMRELEKSGGRVPAALKD</sequence>
<evidence type="ECO:0000313" key="3">
    <source>
        <dbReference type="EMBL" id="MBM6577764.1"/>
    </source>
</evidence>
<feature type="region of interest" description="Disordered" evidence="1">
    <location>
        <begin position="18"/>
        <end position="68"/>
    </location>
</feature>
<organism evidence="3 4">
    <name type="scientific">Sphingomonas longa</name>
    <dbReference type="NCBI Taxonomy" id="2778730"/>
    <lineage>
        <taxon>Bacteria</taxon>
        <taxon>Pseudomonadati</taxon>
        <taxon>Pseudomonadota</taxon>
        <taxon>Alphaproteobacteria</taxon>
        <taxon>Sphingomonadales</taxon>
        <taxon>Sphingomonadaceae</taxon>
        <taxon>Sphingomonas</taxon>
    </lineage>
</organism>
<reference evidence="3 4" key="1">
    <citation type="submission" date="2020-12" db="EMBL/GenBank/DDBJ databases">
        <title>Sphingomonas sp.</title>
        <authorList>
            <person name="Kim M.K."/>
        </authorList>
    </citation>
    <scope>NUCLEOTIDE SEQUENCE [LARGE SCALE GENOMIC DNA]</scope>
    <source>
        <strain evidence="3 4">BT552</strain>
    </source>
</reference>
<protein>
    <submittedName>
        <fullName evidence="3">DUF3597 domain-containing protein</fullName>
    </submittedName>
</protein>
<name>A0ABS2D9Z5_9SPHN</name>
<dbReference type="Proteomes" id="UP000763641">
    <property type="component" value="Unassembled WGS sequence"/>
</dbReference>
<dbReference type="InterPro" id="IPR022016">
    <property type="entry name" value="DUF3597"/>
</dbReference>
<dbReference type="SUPFAM" id="SSF158634">
    <property type="entry name" value="RPA2825-like"/>
    <property type="match status" value="1"/>
</dbReference>
<evidence type="ECO:0000256" key="1">
    <source>
        <dbReference type="SAM" id="MobiDB-lite"/>
    </source>
</evidence>
<proteinExistence type="predicted"/>
<keyword evidence="4" id="KW-1185">Reference proteome</keyword>
<dbReference type="Pfam" id="PF12200">
    <property type="entry name" value="DUF3597"/>
    <property type="match status" value="1"/>
</dbReference>
<gene>
    <name evidence="3" type="ORF">ILT43_15385</name>
</gene>
<comment type="caution">
    <text evidence="3">The sequence shown here is derived from an EMBL/GenBank/DDBJ whole genome shotgun (WGS) entry which is preliminary data.</text>
</comment>
<evidence type="ECO:0000313" key="4">
    <source>
        <dbReference type="Proteomes" id="UP000763641"/>
    </source>
</evidence>
<dbReference type="EMBL" id="JAFEMC010000004">
    <property type="protein sequence ID" value="MBM6577764.1"/>
    <property type="molecule type" value="Genomic_DNA"/>
</dbReference>
<evidence type="ECO:0000259" key="2">
    <source>
        <dbReference type="Pfam" id="PF12200"/>
    </source>
</evidence>
<feature type="compositionally biased region" description="Low complexity" evidence="1">
    <location>
        <begin position="41"/>
        <end position="67"/>
    </location>
</feature>
<accession>A0ABS2D9Z5</accession>